<dbReference type="STRING" id="1793963.AXI58_05615"/>
<dbReference type="SMART" id="SM01092">
    <property type="entry name" value="CO_deh_flav_C"/>
    <property type="match status" value="1"/>
</dbReference>
<protein>
    <submittedName>
        <fullName evidence="5">Xanthine dehydrogenase</fullName>
    </submittedName>
</protein>
<proteinExistence type="predicted"/>
<evidence type="ECO:0000256" key="3">
    <source>
        <dbReference type="ARBA" id="ARBA00023002"/>
    </source>
</evidence>
<dbReference type="RefSeq" id="WP_061523378.1">
    <property type="nucleotide sequence ID" value="NZ_JARLZY010000012.1"/>
</dbReference>
<dbReference type="PANTHER" id="PTHR42659">
    <property type="entry name" value="XANTHINE DEHYDROGENASE SUBUNIT C-RELATED"/>
    <property type="match status" value="1"/>
</dbReference>
<dbReference type="GO" id="GO:0071949">
    <property type="term" value="F:FAD binding"/>
    <property type="evidence" value="ECO:0007669"/>
    <property type="project" value="InterPro"/>
</dbReference>
<dbReference type="GO" id="GO:0016491">
    <property type="term" value="F:oxidoreductase activity"/>
    <property type="evidence" value="ECO:0007669"/>
    <property type="project" value="UniProtKB-KW"/>
</dbReference>
<dbReference type="InterPro" id="IPR036318">
    <property type="entry name" value="FAD-bd_PCMH-like_sf"/>
</dbReference>
<dbReference type="OrthoDB" id="9774454at2"/>
<dbReference type="PROSITE" id="PS51387">
    <property type="entry name" value="FAD_PCMH"/>
    <property type="match status" value="1"/>
</dbReference>
<dbReference type="Gene3D" id="3.30.43.10">
    <property type="entry name" value="Uridine Diphospho-n-acetylenolpyruvylglucosamine Reductase, domain 2"/>
    <property type="match status" value="1"/>
</dbReference>
<dbReference type="InterPro" id="IPR036683">
    <property type="entry name" value="CO_DH_flav_C_dom_sf"/>
</dbReference>
<dbReference type="InterPro" id="IPR002346">
    <property type="entry name" value="Mopterin_DH_FAD-bd"/>
</dbReference>
<evidence type="ECO:0000256" key="1">
    <source>
        <dbReference type="ARBA" id="ARBA00022630"/>
    </source>
</evidence>
<dbReference type="EMBL" id="LSBA01000039">
    <property type="protein sequence ID" value="KXZ13152.1"/>
    <property type="molecule type" value="Genomic_DNA"/>
</dbReference>
<dbReference type="Proteomes" id="UP000075430">
    <property type="component" value="Unassembled WGS sequence"/>
</dbReference>
<keyword evidence="1" id="KW-0285">Flavoprotein</keyword>
<reference evidence="6" key="1">
    <citation type="submission" date="2016-02" db="EMBL/GenBank/DDBJ databases">
        <authorList>
            <person name="Dunlap C."/>
        </authorList>
    </citation>
    <scope>NUCLEOTIDE SEQUENCE [LARGE SCALE GENOMIC DNA]</scope>
    <source>
        <strain evidence="6">NRRL B-41092</strain>
    </source>
</reference>
<dbReference type="SUPFAM" id="SSF55447">
    <property type="entry name" value="CO dehydrogenase flavoprotein C-terminal domain-like"/>
    <property type="match status" value="1"/>
</dbReference>
<sequence>MIPFDFEYVKPKTIQETTNLFHSLAAEKKTPLYYSGGTEIITLGRLNLIYTDAVIDINALPAFHTIRFYENYLVIGAGVSLTKVEEENPFPLLSKTVSEIADRTARNKISLGGNICGGIYYREAVLPLLISDSLVGIAGRAGLHYHPINKVFNREMQLQKGDFLFNILIDRTYADLPFVSVKRRQQWNVGYPLVTVCALKKGEEVRMAFSGVCPFPFRSVEMEVMFNDKSYSLEDRVRRSLQYLPKPILDDVEGSSEYRIFVLQHTILDALHELEGGPNV</sequence>
<evidence type="ECO:0000313" key="5">
    <source>
        <dbReference type="EMBL" id="KXZ13152.1"/>
    </source>
</evidence>
<dbReference type="PANTHER" id="PTHR42659:SF2">
    <property type="entry name" value="XANTHINE DEHYDROGENASE SUBUNIT C-RELATED"/>
    <property type="match status" value="1"/>
</dbReference>
<organism evidence="5 6">
    <name type="scientific">Bacillus nakamurai</name>
    <dbReference type="NCBI Taxonomy" id="1793963"/>
    <lineage>
        <taxon>Bacteria</taxon>
        <taxon>Bacillati</taxon>
        <taxon>Bacillota</taxon>
        <taxon>Bacilli</taxon>
        <taxon>Bacillales</taxon>
        <taxon>Bacillaceae</taxon>
        <taxon>Bacillus</taxon>
    </lineage>
</organism>
<dbReference type="InterPro" id="IPR016169">
    <property type="entry name" value="FAD-bd_PCMH_sub2"/>
</dbReference>
<name>A0A150F4K9_9BACI</name>
<dbReference type="Pfam" id="PF00941">
    <property type="entry name" value="FAD_binding_5"/>
    <property type="match status" value="1"/>
</dbReference>
<dbReference type="InterPro" id="IPR016167">
    <property type="entry name" value="FAD-bd_PCMH_sub1"/>
</dbReference>
<dbReference type="InterPro" id="IPR016166">
    <property type="entry name" value="FAD-bd_PCMH"/>
</dbReference>
<dbReference type="Gene3D" id="3.30.465.10">
    <property type="match status" value="1"/>
</dbReference>
<evidence type="ECO:0000256" key="2">
    <source>
        <dbReference type="ARBA" id="ARBA00022827"/>
    </source>
</evidence>
<keyword evidence="2" id="KW-0274">FAD</keyword>
<evidence type="ECO:0000313" key="6">
    <source>
        <dbReference type="Proteomes" id="UP000075430"/>
    </source>
</evidence>
<gene>
    <name evidence="5" type="ORF">AXI58_05615</name>
</gene>
<keyword evidence="6" id="KW-1185">Reference proteome</keyword>
<feature type="domain" description="FAD-binding PCMH-type" evidence="4">
    <location>
        <begin position="1"/>
        <end position="174"/>
    </location>
</feature>
<keyword evidence="3" id="KW-0560">Oxidoreductase</keyword>
<evidence type="ECO:0000259" key="4">
    <source>
        <dbReference type="PROSITE" id="PS51387"/>
    </source>
</evidence>
<dbReference type="SUPFAM" id="SSF56176">
    <property type="entry name" value="FAD-binding/transporter-associated domain-like"/>
    <property type="match status" value="1"/>
</dbReference>
<dbReference type="InterPro" id="IPR005107">
    <property type="entry name" value="CO_DH_flav_C"/>
</dbReference>
<dbReference type="InterPro" id="IPR051312">
    <property type="entry name" value="Diverse_Substr_Oxidored"/>
</dbReference>
<accession>A0A150F4K9</accession>
<comment type="caution">
    <text evidence="5">The sequence shown here is derived from an EMBL/GenBank/DDBJ whole genome shotgun (WGS) entry which is preliminary data.</text>
</comment>
<dbReference type="AlphaFoldDB" id="A0A150F4K9"/>